<dbReference type="PANTHER" id="PTHR43537:SF5">
    <property type="entry name" value="UXU OPERON TRANSCRIPTIONAL REGULATOR"/>
    <property type="match status" value="1"/>
</dbReference>
<gene>
    <name evidence="5" type="ORF">SAMN04488078_106910</name>
</gene>
<dbReference type="AlphaFoldDB" id="A0A239KQI5"/>
<dbReference type="InterPro" id="IPR036390">
    <property type="entry name" value="WH_DNA-bd_sf"/>
</dbReference>
<proteinExistence type="predicted"/>
<dbReference type="GO" id="GO:0003700">
    <property type="term" value="F:DNA-binding transcription factor activity"/>
    <property type="evidence" value="ECO:0007669"/>
    <property type="project" value="InterPro"/>
</dbReference>
<feature type="domain" description="HTH gntR-type" evidence="4">
    <location>
        <begin position="19"/>
        <end position="87"/>
    </location>
</feature>
<keyword evidence="3" id="KW-0804">Transcription</keyword>
<dbReference type="PANTHER" id="PTHR43537">
    <property type="entry name" value="TRANSCRIPTIONAL REGULATOR, GNTR FAMILY"/>
    <property type="match status" value="1"/>
</dbReference>
<dbReference type="OrthoDB" id="9028214at2"/>
<dbReference type="PRINTS" id="PR00035">
    <property type="entry name" value="HTHGNTR"/>
</dbReference>
<dbReference type="CDD" id="cd07377">
    <property type="entry name" value="WHTH_GntR"/>
    <property type="match status" value="1"/>
</dbReference>
<keyword evidence="5" id="KW-0670">Pyruvate</keyword>
<evidence type="ECO:0000313" key="6">
    <source>
        <dbReference type="Proteomes" id="UP000198440"/>
    </source>
</evidence>
<evidence type="ECO:0000313" key="5">
    <source>
        <dbReference type="EMBL" id="SNT20270.1"/>
    </source>
</evidence>
<reference evidence="5 6" key="1">
    <citation type="submission" date="2017-06" db="EMBL/GenBank/DDBJ databases">
        <authorList>
            <person name="Kim H.J."/>
            <person name="Triplett B.A."/>
        </authorList>
    </citation>
    <scope>NUCLEOTIDE SEQUENCE [LARGE SCALE GENOMIC DNA]</scope>
    <source>
        <strain evidence="5 6">DSM 11445</strain>
    </source>
</reference>
<dbReference type="InterPro" id="IPR008920">
    <property type="entry name" value="TF_FadR/GntR_C"/>
</dbReference>
<evidence type="ECO:0000256" key="3">
    <source>
        <dbReference type="ARBA" id="ARBA00023163"/>
    </source>
</evidence>
<organism evidence="5 6">
    <name type="scientific">Antarctobacter heliothermus</name>
    <dbReference type="NCBI Taxonomy" id="74033"/>
    <lineage>
        <taxon>Bacteria</taxon>
        <taxon>Pseudomonadati</taxon>
        <taxon>Pseudomonadota</taxon>
        <taxon>Alphaproteobacteria</taxon>
        <taxon>Rhodobacterales</taxon>
        <taxon>Roseobacteraceae</taxon>
        <taxon>Antarctobacter</taxon>
    </lineage>
</organism>
<dbReference type="SMART" id="SM00895">
    <property type="entry name" value="FCD"/>
    <property type="match status" value="1"/>
</dbReference>
<sequence>MTDRRPEADPGSAAGVHRKSLADDVFQKLMRSIKSGAYGADERLPTEHDLAAEFQVSRPTIREALRRLRDQGLIYSRRGAGSFVRQAGLREPLGFGHLESISDLERCYEFRITLEPEAAAQAALRRSPSGLAAIAEALDLMRDATAQSRHREDADFAFHLAISDASGNQYFATAMQALKDHIAVGMQFHGVSLKASVDGLSAVYAEHCAIFDAIRDGQPDAARDLMRRHLKGSRARLFDGRRQTGGQD</sequence>
<dbReference type="SMART" id="SM00345">
    <property type="entry name" value="HTH_GNTR"/>
    <property type="match status" value="1"/>
</dbReference>
<keyword evidence="2" id="KW-0238">DNA-binding</keyword>
<dbReference type="SUPFAM" id="SSF46785">
    <property type="entry name" value="Winged helix' DNA-binding domain"/>
    <property type="match status" value="1"/>
</dbReference>
<accession>A0A239KQI5</accession>
<dbReference type="Pfam" id="PF00392">
    <property type="entry name" value="GntR"/>
    <property type="match status" value="1"/>
</dbReference>
<dbReference type="Gene3D" id="1.20.120.530">
    <property type="entry name" value="GntR ligand-binding domain-like"/>
    <property type="match status" value="1"/>
</dbReference>
<dbReference type="EMBL" id="FZON01000069">
    <property type="protein sequence ID" value="SNT20270.1"/>
    <property type="molecule type" value="Genomic_DNA"/>
</dbReference>
<evidence type="ECO:0000259" key="4">
    <source>
        <dbReference type="PROSITE" id="PS50949"/>
    </source>
</evidence>
<keyword evidence="1" id="KW-0805">Transcription regulation</keyword>
<evidence type="ECO:0000256" key="2">
    <source>
        <dbReference type="ARBA" id="ARBA00023125"/>
    </source>
</evidence>
<dbReference type="InterPro" id="IPR000524">
    <property type="entry name" value="Tscrpt_reg_HTH_GntR"/>
</dbReference>
<dbReference type="PROSITE" id="PS50949">
    <property type="entry name" value="HTH_GNTR"/>
    <property type="match status" value="1"/>
</dbReference>
<name>A0A239KQI5_9RHOB</name>
<dbReference type="SUPFAM" id="SSF48008">
    <property type="entry name" value="GntR ligand-binding domain-like"/>
    <property type="match status" value="1"/>
</dbReference>
<evidence type="ECO:0000256" key="1">
    <source>
        <dbReference type="ARBA" id="ARBA00023015"/>
    </source>
</evidence>
<dbReference type="Proteomes" id="UP000198440">
    <property type="component" value="Unassembled WGS sequence"/>
</dbReference>
<dbReference type="RefSeq" id="WP_089280064.1">
    <property type="nucleotide sequence ID" value="NZ_FZON01000069.1"/>
</dbReference>
<dbReference type="Pfam" id="PF07729">
    <property type="entry name" value="FCD"/>
    <property type="match status" value="1"/>
</dbReference>
<protein>
    <submittedName>
        <fullName evidence="5">GntR family transcriptional regulator, transcriptional repressor for pyruvate dehydrogenase complex</fullName>
    </submittedName>
</protein>
<dbReference type="InterPro" id="IPR011711">
    <property type="entry name" value="GntR_C"/>
</dbReference>
<dbReference type="GO" id="GO:0003677">
    <property type="term" value="F:DNA binding"/>
    <property type="evidence" value="ECO:0007669"/>
    <property type="project" value="UniProtKB-KW"/>
</dbReference>
<dbReference type="Gene3D" id="1.10.10.10">
    <property type="entry name" value="Winged helix-like DNA-binding domain superfamily/Winged helix DNA-binding domain"/>
    <property type="match status" value="1"/>
</dbReference>
<dbReference type="InterPro" id="IPR036388">
    <property type="entry name" value="WH-like_DNA-bd_sf"/>
</dbReference>